<dbReference type="RefSeq" id="WP_090072538.1">
    <property type="nucleotide sequence ID" value="NZ_FOVR01000005.1"/>
</dbReference>
<dbReference type="EMBL" id="FOVR01000005">
    <property type="protein sequence ID" value="SFO39769.1"/>
    <property type="molecule type" value="Genomic_DNA"/>
</dbReference>
<feature type="chain" id="PRO_5011476386" evidence="1">
    <location>
        <begin position="27"/>
        <end position="166"/>
    </location>
</feature>
<accession>A0A1I5GUZ8</accession>
<evidence type="ECO:0000313" key="3">
    <source>
        <dbReference type="Proteomes" id="UP000199236"/>
    </source>
</evidence>
<dbReference type="AlphaFoldDB" id="A0A1I5GUZ8"/>
<dbReference type="Gene3D" id="1.20.1260.10">
    <property type="match status" value="1"/>
</dbReference>
<dbReference type="Proteomes" id="UP000199236">
    <property type="component" value="Unassembled WGS sequence"/>
</dbReference>
<dbReference type="InterPro" id="IPR019243">
    <property type="entry name" value="DUF2202"/>
</dbReference>
<keyword evidence="1" id="KW-0732">Signal</keyword>
<protein>
    <submittedName>
        <fullName evidence="2">Uncharacterized protein</fullName>
    </submittedName>
</protein>
<gene>
    <name evidence="2" type="ORF">SAMN04488056_105189</name>
</gene>
<dbReference type="InterPro" id="IPR012347">
    <property type="entry name" value="Ferritin-like"/>
</dbReference>
<dbReference type="OrthoDB" id="573482at2"/>
<reference evidence="2 3" key="1">
    <citation type="submission" date="2016-10" db="EMBL/GenBank/DDBJ databases">
        <authorList>
            <person name="de Groot N.N."/>
        </authorList>
    </citation>
    <scope>NUCLEOTIDE SEQUENCE [LARGE SCALE GENOMIC DNA]</scope>
    <source>
        <strain evidence="2 3">CGMCC 1.9157</strain>
    </source>
</reference>
<dbReference type="SUPFAM" id="SSF47240">
    <property type="entry name" value="Ferritin-like"/>
    <property type="match status" value="1"/>
</dbReference>
<organism evidence="2 3">
    <name type="scientific">Cohaesibacter marisflavi</name>
    <dbReference type="NCBI Taxonomy" id="655353"/>
    <lineage>
        <taxon>Bacteria</taxon>
        <taxon>Pseudomonadati</taxon>
        <taxon>Pseudomonadota</taxon>
        <taxon>Alphaproteobacteria</taxon>
        <taxon>Hyphomicrobiales</taxon>
        <taxon>Cohaesibacteraceae</taxon>
    </lineage>
</organism>
<dbReference type="InterPro" id="IPR009078">
    <property type="entry name" value="Ferritin-like_SF"/>
</dbReference>
<dbReference type="STRING" id="655353.SAMN04488056_105189"/>
<evidence type="ECO:0000313" key="2">
    <source>
        <dbReference type="EMBL" id="SFO39769.1"/>
    </source>
</evidence>
<name>A0A1I5GUZ8_9HYPH</name>
<feature type="signal peptide" evidence="1">
    <location>
        <begin position="1"/>
        <end position="26"/>
    </location>
</feature>
<proteinExistence type="predicted"/>
<dbReference type="CDD" id="cd01048">
    <property type="entry name" value="Ferritin_like_AB2"/>
    <property type="match status" value="1"/>
</dbReference>
<keyword evidence="3" id="KW-1185">Reference proteome</keyword>
<evidence type="ECO:0000256" key="1">
    <source>
        <dbReference type="SAM" id="SignalP"/>
    </source>
</evidence>
<sequence>MTIKTSRIAILSALVATGLLASPVSAASNVPQPVEDALIIALQDEYHAEAFYDAVMEKFGPVRPFSNIIRAEQMHQSALIDIMTRYGVAIPANTELKSAAIRVAVPATLGEACSIGVQAEIDNAGLYTDELLPAVKAYPDITTVFTALSDASQQKHLPAFQRCSAR</sequence>